<dbReference type="Gene3D" id="3.40.190.10">
    <property type="entry name" value="Periplasmic binding protein-like II"/>
    <property type="match status" value="2"/>
</dbReference>
<dbReference type="SUPFAM" id="SSF53850">
    <property type="entry name" value="Periplasmic binding protein-like II"/>
    <property type="match status" value="1"/>
</dbReference>
<name>A0ABN6FAX7_9BACT</name>
<feature type="signal peptide" evidence="2">
    <location>
        <begin position="1"/>
        <end position="23"/>
    </location>
</feature>
<accession>A0ABN6FAX7</accession>
<proteinExistence type="predicted"/>
<dbReference type="EMBL" id="AP024488">
    <property type="protein sequence ID" value="BCS99040.1"/>
    <property type="molecule type" value="Genomic_DNA"/>
</dbReference>
<evidence type="ECO:0000313" key="5">
    <source>
        <dbReference type="Proteomes" id="UP001320148"/>
    </source>
</evidence>
<dbReference type="InterPro" id="IPR001638">
    <property type="entry name" value="Solute-binding_3/MltF_N"/>
</dbReference>
<keyword evidence="1 2" id="KW-0732">Signal</keyword>
<feature type="domain" description="Solute-binding protein family 3/N-terminal" evidence="3">
    <location>
        <begin position="30"/>
        <end position="266"/>
    </location>
</feature>
<dbReference type="RefSeq" id="WP_236890394.1">
    <property type="nucleotide sequence ID" value="NZ_AP024488.1"/>
</dbReference>
<dbReference type="Pfam" id="PF00497">
    <property type="entry name" value="SBP_bac_3"/>
    <property type="match status" value="1"/>
</dbReference>
<evidence type="ECO:0000256" key="1">
    <source>
        <dbReference type="ARBA" id="ARBA00022729"/>
    </source>
</evidence>
<dbReference type="Proteomes" id="UP001320148">
    <property type="component" value="Chromosome"/>
</dbReference>
<protein>
    <submittedName>
        <fullName evidence="4">ABC transporter substrate-binding protein</fullName>
    </submittedName>
</protein>
<keyword evidence="5" id="KW-1185">Reference proteome</keyword>
<gene>
    <name evidence="4" type="ORF">DSLASN_46720</name>
</gene>
<evidence type="ECO:0000259" key="3">
    <source>
        <dbReference type="Pfam" id="PF00497"/>
    </source>
</evidence>
<reference evidence="4 5" key="1">
    <citation type="submission" date="2021-02" db="EMBL/GenBank/DDBJ databases">
        <title>Complete genome of Desulfoluna sp. strain ASN36.</title>
        <authorList>
            <person name="Takahashi A."/>
            <person name="Kojima H."/>
            <person name="Fukui M."/>
        </authorList>
    </citation>
    <scope>NUCLEOTIDE SEQUENCE [LARGE SCALE GENOMIC DNA]</scope>
    <source>
        <strain evidence="4 5">ASN36</strain>
    </source>
</reference>
<dbReference type="PANTHER" id="PTHR35936">
    <property type="entry name" value="MEMBRANE-BOUND LYTIC MUREIN TRANSGLYCOSYLASE F"/>
    <property type="match status" value="1"/>
</dbReference>
<organism evidence="4 5">
    <name type="scientific">Desulfoluna limicola</name>
    <dbReference type="NCBI Taxonomy" id="2810562"/>
    <lineage>
        <taxon>Bacteria</taxon>
        <taxon>Pseudomonadati</taxon>
        <taxon>Thermodesulfobacteriota</taxon>
        <taxon>Desulfobacteria</taxon>
        <taxon>Desulfobacterales</taxon>
        <taxon>Desulfolunaceae</taxon>
        <taxon>Desulfoluna</taxon>
    </lineage>
</organism>
<evidence type="ECO:0000313" key="4">
    <source>
        <dbReference type="EMBL" id="BCS99040.1"/>
    </source>
</evidence>
<sequence length="272" mass="30892">MKRATLLFGTMVTIFLLAGGATATVTEVSVYCDDNYPPYSYEVDGQARGVYTAILNTAFSRMEGYRVTIVPIPWKRGLHYIKSGEGFAIFPPYYRPETRPYMWPYSDPILREELVVFCRQDVLTAAPRKKWPDDFFGLTLGQNAGFLTGGEAFDEAVKKGDITIDEAMSNRINILKLGIRRVDCYINARLSIAWELNRLKKEGLYDEGGKHDVLKEALVISSEWGYLGFTRMDFGRFYFKEDFIAKFNTVIHAMHASGELQSIIDRVIASPE</sequence>
<feature type="chain" id="PRO_5045784848" evidence="2">
    <location>
        <begin position="24"/>
        <end position="272"/>
    </location>
</feature>
<evidence type="ECO:0000256" key="2">
    <source>
        <dbReference type="SAM" id="SignalP"/>
    </source>
</evidence>
<dbReference type="PANTHER" id="PTHR35936:SF25">
    <property type="entry name" value="ABC TRANSPORTER SUBSTRATE-BINDING PROTEIN"/>
    <property type="match status" value="1"/>
</dbReference>